<dbReference type="OrthoDB" id="76567at2759"/>
<evidence type="ECO:0000313" key="2">
    <source>
        <dbReference type="Proteomes" id="UP000256690"/>
    </source>
</evidence>
<accession>A0A3D8RXX8</accession>
<keyword evidence="2" id="KW-1185">Reference proteome</keyword>
<gene>
    <name evidence="1" type="ORF">DSM5745_05737</name>
</gene>
<organism evidence="1 2">
    <name type="scientific">Aspergillus mulundensis</name>
    <dbReference type="NCBI Taxonomy" id="1810919"/>
    <lineage>
        <taxon>Eukaryota</taxon>
        <taxon>Fungi</taxon>
        <taxon>Dikarya</taxon>
        <taxon>Ascomycota</taxon>
        <taxon>Pezizomycotina</taxon>
        <taxon>Eurotiomycetes</taxon>
        <taxon>Eurotiomycetidae</taxon>
        <taxon>Eurotiales</taxon>
        <taxon>Aspergillaceae</taxon>
        <taxon>Aspergillus</taxon>
        <taxon>Aspergillus subgen. Nidulantes</taxon>
    </lineage>
</organism>
<sequence length="299" mass="33891">MPNNENPMAADNDDSAECAFLADLTPSLLPHYQYRGPQQFIQDYEHARETTMESTEWFLLEGLPRDAFEQHFCLAETSPFRNWSAYSSSLNRLVARMPREAHEIATSTFLELITEAQIAMGLRRSLRSLLATTAYQGGDAKQADNAWIPAHTPIGRRRTRFDQINADPAQGRPWPSAVLEVGLSDSESERKLKGDVRWWLRASSAEVRLVFTININRTRPELVIESWVPHPHRDGGRLDSTVTIEKDEDGRVTVRGAPLVISFERLFLRAPDGEREGDIEIEEGDLQDLAEAVWESQGF</sequence>
<dbReference type="AlphaFoldDB" id="A0A3D8RXX8"/>
<comment type="caution">
    <text evidence="1">The sequence shown here is derived from an EMBL/GenBank/DDBJ whole genome shotgun (WGS) entry which is preliminary data.</text>
</comment>
<dbReference type="RefSeq" id="XP_026603585.1">
    <property type="nucleotide sequence ID" value="XM_026747753.1"/>
</dbReference>
<reference evidence="1 2" key="1">
    <citation type="journal article" date="2018" name="IMA Fungus">
        <title>IMA Genome-F 9: Draft genome sequence of Annulohypoxylon stygium, Aspergillus mulundensis, Berkeleyomyces basicola (syn. Thielaviopsis basicola), Ceratocystis smalleyi, two Cercospora beticola strains, Coleophoma cylindrospora, Fusarium fracticaudum, Phialophora cf. hyalina, and Morchella septimelata.</title>
        <authorList>
            <person name="Wingfield B.D."/>
            <person name="Bills G.F."/>
            <person name="Dong Y."/>
            <person name="Huang W."/>
            <person name="Nel W.J."/>
            <person name="Swalarsk-Parry B.S."/>
            <person name="Vaghefi N."/>
            <person name="Wilken P.M."/>
            <person name="An Z."/>
            <person name="de Beer Z.W."/>
            <person name="De Vos L."/>
            <person name="Chen L."/>
            <person name="Duong T.A."/>
            <person name="Gao Y."/>
            <person name="Hammerbacher A."/>
            <person name="Kikkert J.R."/>
            <person name="Li Y."/>
            <person name="Li H."/>
            <person name="Li K."/>
            <person name="Li Q."/>
            <person name="Liu X."/>
            <person name="Ma X."/>
            <person name="Naidoo K."/>
            <person name="Pethybridge S.J."/>
            <person name="Sun J."/>
            <person name="Steenkamp E.T."/>
            <person name="van der Nest M.A."/>
            <person name="van Wyk S."/>
            <person name="Wingfield M.J."/>
            <person name="Xiong C."/>
            <person name="Yue Q."/>
            <person name="Zhang X."/>
        </authorList>
    </citation>
    <scope>NUCLEOTIDE SEQUENCE [LARGE SCALE GENOMIC DNA]</scope>
    <source>
        <strain evidence="1 2">DSM 5745</strain>
    </source>
</reference>
<proteinExistence type="predicted"/>
<dbReference type="STRING" id="1810919.A0A3D8RXX8"/>
<evidence type="ECO:0000313" key="1">
    <source>
        <dbReference type="EMBL" id="RDW78885.1"/>
    </source>
</evidence>
<name>A0A3D8RXX8_9EURO</name>
<protein>
    <submittedName>
        <fullName evidence="1">Uncharacterized protein</fullName>
    </submittedName>
</protein>
<dbReference type="EMBL" id="PVWQ01000006">
    <property type="protein sequence ID" value="RDW78885.1"/>
    <property type="molecule type" value="Genomic_DNA"/>
</dbReference>
<dbReference type="Proteomes" id="UP000256690">
    <property type="component" value="Unassembled WGS sequence"/>
</dbReference>
<dbReference type="GeneID" id="38116107"/>